<dbReference type="GeneID" id="41970145"/>
<gene>
    <name evidence="2" type="ORF">E0L32_002698</name>
</gene>
<proteinExistence type="predicted"/>
<evidence type="ECO:0000256" key="1">
    <source>
        <dbReference type="SAM" id="MobiDB-lite"/>
    </source>
</evidence>
<feature type="compositionally biased region" description="Basic and acidic residues" evidence="1">
    <location>
        <begin position="734"/>
        <end position="746"/>
    </location>
</feature>
<dbReference type="Proteomes" id="UP000319257">
    <property type="component" value="Unassembled WGS sequence"/>
</dbReference>
<reference evidence="2 3" key="1">
    <citation type="submission" date="2019-06" db="EMBL/GenBank/DDBJ databases">
        <title>Draft genome sequence of the filamentous fungus Phialemoniopsis curvata isolated from diesel fuel.</title>
        <authorList>
            <person name="Varaljay V.A."/>
            <person name="Lyon W.J."/>
            <person name="Crouch A.L."/>
            <person name="Drake C.E."/>
            <person name="Hollomon J.M."/>
            <person name="Nadeau L.J."/>
            <person name="Nunn H.S."/>
            <person name="Stevenson B.S."/>
            <person name="Bojanowski C.L."/>
            <person name="Crookes-Goodson W.J."/>
        </authorList>
    </citation>
    <scope>NUCLEOTIDE SEQUENCE [LARGE SCALE GENOMIC DNA]</scope>
    <source>
        <strain evidence="2 3">D216</strain>
    </source>
</reference>
<feature type="region of interest" description="Disordered" evidence="1">
    <location>
        <begin position="726"/>
        <end position="746"/>
    </location>
</feature>
<dbReference type="EMBL" id="SKBQ01000011">
    <property type="protein sequence ID" value="TPX18189.1"/>
    <property type="molecule type" value="Genomic_DNA"/>
</dbReference>
<dbReference type="InParanoid" id="A0A507BL21"/>
<organism evidence="2 3">
    <name type="scientific">Thyridium curvatum</name>
    <dbReference type="NCBI Taxonomy" id="1093900"/>
    <lineage>
        <taxon>Eukaryota</taxon>
        <taxon>Fungi</taxon>
        <taxon>Dikarya</taxon>
        <taxon>Ascomycota</taxon>
        <taxon>Pezizomycotina</taxon>
        <taxon>Sordariomycetes</taxon>
        <taxon>Sordariomycetidae</taxon>
        <taxon>Thyridiales</taxon>
        <taxon>Thyridiaceae</taxon>
        <taxon>Thyridium</taxon>
    </lineage>
</organism>
<comment type="caution">
    <text evidence="2">The sequence shown here is derived from an EMBL/GenBank/DDBJ whole genome shotgun (WGS) entry which is preliminary data.</text>
</comment>
<dbReference type="AlphaFoldDB" id="A0A507BL21"/>
<feature type="compositionally biased region" description="Acidic residues" evidence="1">
    <location>
        <begin position="903"/>
        <end position="914"/>
    </location>
</feature>
<evidence type="ECO:0000313" key="2">
    <source>
        <dbReference type="EMBL" id="TPX18189.1"/>
    </source>
</evidence>
<dbReference type="STRING" id="1093900.A0A507BL21"/>
<dbReference type="RefSeq" id="XP_030999900.1">
    <property type="nucleotide sequence ID" value="XM_031136916.1"/>
</dbReference>
<name>A0A507BL21_9PEZI</name>
<accession>A0A507BL21</accession>
<feature type="region of interest" description="Disordered" evidence="1">
    <location>
        <begin position="892"/>
        <end position="914"/>
    </location>
</feature>
<protein>
    <submittedName>
        <fullName evidence="2">Uncharacterized protein</fullName>
    </submittedName>
</protein>
<evidence type="ECO:0000313" key="3">
    <source>
        <dbReference type="Proteomes" id="UP000319257"/>
    </source>
</evidence>
<sequence length="914" mass="103827">MLTSRIASMRGCARCAHWATRPRNSLWLRDPRRWQSSISVLERRTAPPDLPPTESRPHQPRPKPRFPKYLPTSPNAVLALRVKGRSSALSWHHWNLFRSTAGSQSLRLPVVTLQALIRKDEEQIQTSLGECLGDEQAWRAQLSSLSFKGVTQDDIRHWSWILGAEDGDARIARFVSTPTPKPIFLLFQLLRKDETLRQGPSITSVLNYVARHHVRTQHLEADMQLPFGAVRRSLDPKINMTPHHFVMLLRLLVHHCLRVWPSAITSIARLASSYIEAIPAQGSRRKSSYAQRCFVFNHALQLFQNTSPSSPVSQMRYNWRAQKTLLSMSISSQRPLIIDRASYRAMRRVMIGLKKSAGEAKVASRLAKTWPPYRQEWDGLDERRRLQDDLSRSVKAGMLMHETGYADEECDRALAVLGGAVLDDSPTIQTRSLAPKQWAGSLAALNMFSTWAARVKATRNAHEAWNLFQKPPQAGVKPNFQVYAEMFAKLYATGISQASSLLPGDSKELFPVYDQSLSDFERARLTPPSVKDLYHQMLREGTRPVGQCLAILVQNARSVPKALQYFHDSGLDKETISALEVLPTQSPLKPSADTLRRISLPEFNAYISLLCRIQPRANLGTGREHHAHWVGAVHHAIKLCGVRLSPMTRDGRRYKAPWHTILRTLAQRNVIVTNSEARNREIEAIESLSLFMKVFTPVRDMMGLDPSLFDSLCQVTQRVLEFDEPRGAGAASHGTERNNETGASHETKVDWVQKAHSALTRSFRQLTECSSSGRRGQVELKFSTLSHELNAAHLHKYVRVMAGLGDTAEIAHVMRWILQSWDDDTVLEDAKDPSHKQHAIMTEIMTFFRTLSKDHMAPHISGEIKSRLLQLQQERGCTWLWPSDEDVEDYMSHNFEPDRCEDRDEDEEDDEKCL</sequence>
<dbReference type="OrthoDB" id="5376140at2759"/>
<keyword evidence="3" id="KW-1185">Reference proteome</keyword>
<feature type="region of interest" description="Disordered" evidence="1">
    <location>
        <begin position="39"/>
        <end position="68"/>
    </location>
</feature>